<dbReference type="GO" id="GO:0005975">
    <property type="term" value="P:carbohydrate metabolic process"/>
    <property type="evidence" value="ECO:0007669"/>
    <property type="project" value="InterPro"/>
</dbReference>
<dbReference type="AlphaFoldDB" id="A0A0M0LIH8"/>
<dbReference type="Proteomes" id="UP000037558">
    <property type="component" value="Unassembled WGS sequence"/>
</dbReference>
<feature type="domain" description="Spermatogenesis-associated protein 20-like TRX" evidence="1">
    <location>
        <begin position="1"/>
        <end position="108"/>
    </location>
</feature>
<dbReference type="PANTHER" id="PTHR42899:SF1">
    <property type="entry name" value="SPERMATOGENESIS-ASSOCIATED PROTEIN 20"/>
    <property type="match status" value="1"/>
</dbReference>
<dbReference type="Gene3D" id="1.50.10.10">
    <property type="match status" value="1"/>
</dbReference>
<dbReference type="PATRIC" id="fig|284581.3.peg.875"/>
<name>A0A0M0LIH8_9BACI</name>
<dbReference type="InterPro" id="IPR036249">
    <property type="entry name" value="Thioredoxin-like_sf"/>
</dbReference>
<dbReference type="SUPFAM" id="SSF52833">
    <property type="entry name" value="Thioredoxin-like"/>
    <property type="match status" value="1"/>
</dbReference>
<dbReference type="InterPro" id="IPR008928">
    <property type="entry name" value="6-hairpin_glycosidase_sf"/>
</dbReference>
<dbReference type="InterPro" id="IPR024705">
    <property type="entry name" value="Ssp411"/>
</dbReference>
<dbReference type="PANTHER" id="PTHR42899">
    <property type="entry name" value="SPERMATOGENESIS-ASSOCIATED PROTEIN 20"/>
    <property type="match status" value="1"/>
</dbReference>
<dbReference type="Pfam" id="PF03190">
    <property type="entry name" value="Thioredox_DsbH"/>
    <property type="match status" value="1"/>
</dbReference>
<dbReference type="PIRSF" id="PIRSF006402">
    <property type="entry name" value="UCP006402_thioredoxin"/>
    <property type="match status" value="1"/>
</dbReference>
<accession>A0A0M0LIH8</accession>
<gene>
    <name evidence="2" type="ORF">AMD01_02970</name>
</gene>
<dbReference type="EMBL" id="LILC01000002">
    <property type="protein sequence ID" value="KOO50717.1"/>
    <property type="molecule type" value="Genomic_DNA"/>
</dbReference>
<dbReference type="Gene3D" id="3.40.30.10">
    <property type="entry name" value="Glutaredoxin"/>
    <property type="match status" value="1"/>
</dbReference>
<dbReference type="InterPro" id="IPR012341">
    <property type="entry name" value="6hp_glycosidase-like_sf"/>
</dbReference>
<sequence>MAHESFEDEEVATLLNDHFIAVKVDREERPDVDSIYMKVCQMITQQGGWPLNVFLTPDQKPFFAGTYFPKTSMMNRPRFMDVLQQLSTRFEDDRDHVENVANNIMRGLKQNLHVSSDQTLSPSILHKTFQQLAGSFDTVYGGFGQAPKFPTPHMLTFLLRYYRWSENENALYMVRKTLGSLANGGIYDHIGSGFSRYSTDPQWLVPHFEKMLYDNALLIHAYTEGYQMVKDMRYRDIVEGMVTFLDREMTGEQGAFYSAIDADSEGVEGKYYVWSKEEIERILPEREAKMFIDVYNIRDEGNFEGANIPHLIYTEIEKKVERYGDNLFSRLEDAKSLLLAEREKRIYPHVDDKILTSWNGLMISALAKAGRVFERNDYIARAERALAFIEDKMILNDRLMVRYRDGEVKEKGFVDDYAYLLWAYMELYQATLSVDYLEKAQKLSNELFHLFWDKEHGGFYFSAKDGEELIAREKESYDGALPSGNGVAVTQLLKLAKLTGDQETLKAVHRMFQTFEREVTSYGSGHAQFLHAFLELQMDHREIIIRGSKDDQGVRDLVSILQKEFLPEVAYLVVEEGDENRLPLLEDYPFVKGKTTIYNCANFACERPTHDANVVISQLLQK</sequence>
<proteinExistence type="predicted"/>
<protein>
    <recommendedName>
        <fullName evidence="1">Spermatogenesis-associated protein 20-like TRX domain-containing protein</fullName>
    </recommendedName>
</protein>
<organism evidence="2 3">
    <name type="scientific">Priestia koreensis</name>
    <dbReference type="NCBI Taxonomy" id="284581"/>
    <lineage>
        <taxon>Bacteria</taxon>
        <taxon>Bacillati</taxon>
        <taxon>Bacillota</taxon>
        <taxon>Bacilli</taxon>
        <taxon>Bacillales</taxon>
        <taxon>Bacillaceae</taxon>
        <taxon>Priestia</taxon>
    </lineage>
</organism>
<evidence type="ECO:0000313" key="2">
    <source>
        <dbReference type="EMBL" id="KOO50717.1"/>
    </source>
</evidence>
<dbReference type="STRING" id="284581.AMD01_02970"/>
<dbReference type="InterPro" id="IPR004879">
    <property type="entry name" value="Ssp411-like_TRX"/>
</dbReference>
<comment type="caution">
    <text evidence="2">The sequence shown here is derived from an EMBL/GenBank/DDBJ whole genome shotgun (WGS) entry which is preliminary data.</text>
</comment>
<dbReference type="SUPFAM" id="SSF48208">
    <property type="entry name" value="Six-hairpin glycosidases"/>
    <property type="match status" value="1"/>
</dbReference>
<evidence type="ECO:0000259" key="1">
    <source>
        <dbReference type="Pfam" id="PF03190"/>
    </source>
</evidence>
<keyword evidence="3" id="KW-1185">Reference proteome</keyword>
<evidence type="ECO:0000313" key="3">
    <source>
        <dbReference type="Proteomes" id="UP000037558"/>
    </source>
</evidence>
<reference evidence="3" key="1">
    <citation type="submission" date="2015-08" db="EMBL/GenBank/DDBJ databases">
        <title>Fjat-14210 dsm16467.</title>
        <authorList>
            <person name="Liu B."/>
            <person name="Wang J."/>
            <person name="Zhu Y."/>
            <person name="Liu G."/>
            <person name="Chen Q."/>
            <person name="Chen Z."/>
            <person name="Lan J."/>
            <person name="Che J."/>
            <person name="Ge C."/>
            <person name="Shi H."/>
            <person name="Pan Z."/>
            <person name="Liu X."/>
        </authorList>
    </citation>
    <scope>NUCLEOTIDE SEQUENCE [LARGE SCALE GENOMIC DNA]</scope>
    <source>
        <strain evidence="3">DSM 16467</strain>
    </source>
</reference>